<dbReference type="AlphaFoldDB" id="A0AA40HQ02"/>
<reference evidence="2" key="1">
    <citation type="submission" date="2023-06" db="EMBL/GenBank/DDBJ databases">
        <title>Reference genome for the Northern bat (Eptesicus nilssonii), a most northern bat species.</title>
        <authorList>
            <person name="Laine V.N."/>
            <person name="Pulliainen A.T."/>
            <person name="Lilley T.M."/>
        </authorList>
    </citation>
    <scope>NUCLEOTIDE SEQUENCE</scope>
    <source>
        <strain evidence="2">BLF_Eptnil</strain>
        <tissue evidence="2">Kidney</tissue>
    </source>
</reference>
<dbReference type="EMBL" id="JAULJE010000014">
    <property type="protein sequence ID" value="KAK1335304.1"/>
    <property type="molecule type" value="Genomic_DNA"/>
</dbReference>
<sequence>MEAKLTLPPSQSHFLSFLVKLFPVKAGLPGLPNGAHSHDFRPAARTVGSSDPVRRLRLPNSGGLLPSKALGVRPDHVASVLCQRAKVAMSHSYPMMTPTMTC</sequence>
<feature type="region of interest" description="Disordered" evidence="1">
    <location>
        <begin position="34"/>
        <end position="55"/>
    </location>
</feature>
<evidence type="ECO:0000313" key="3">
    <source>
        <dbReference type="Proteomes" id="UP001177744"/>
    </source>
</evidence>
<gene>
    <name evidence="2" type="ORF">QTO34_004889</name>
</gene>
<evidence type="ECO:0000256" key="1">
    <source>
        <dbReference type="SAM" id="MobiDB-lite"/>
    </source>
</evidence>
<protein>
    <submittedName>
        <fullName evidence="2">Uncharacterized protein</fullName>
    </submittedName>
</protein>
<keyword evidence="3" id="KW-1185">Reference proteome</keyword>
<dbReference type="Proteomes" id="UP001177744">
    <property type="component" value="Unassembled WGS sequence"/>
</dbReference>
<name>A0AA40HQ02_CNENI</name>
<proteinExistence type="predicted"/>
<evidence type="ECO:0000313" key="2">
    <source>
        <dbReference type="EMBL" id="KAK1335304.1"/>
    </source>
</evidence>
<comment type="caution">
    <text evidence="2">The sequence shown here is derived from an EMBL/GenBank/DDBJ whole genome shotgun (WGS) entry which is preliminary data.</text>
</comment>
<accession>A0AA40HQ02</accession>
<organism evidence="2 3">
    <name type="scientific">Cnephaeus nilssonii</name>
    <name type="common">Northern bat</name>
    <name type="synonym">Eptesicus nilssonii</name>
    <dbReference type="NCBI Taxonomy" id="3371016"/>
    <lineage>
        <taxon>Eukaryota</taxon>
        <taxon>Metazoa</taxon>
        <taxon>Chordata</taxon>
        <taxon>Craniata</taxon>
        <taxon>Vertebrata</taxon>
        <taxon>Euteleostomi</taxon>
        <taxon>Mammalia</taxon>
        <taxon>Eutheria</taxon>
        <taxon>Laurasiatheria</taxon>
        <taxon>Chiroptera</taxon>
        <taxon>Yangochiroptera</taxon>
        <taxon>Vespertilionidae</taxon>
        <taxon>Cnephaeus</taxon>
    </lineage>
</organism>